<dbReference type="EMBL" id="CAUJNA010001387">
    <property type="protein sequence ID" value="CAJ1386611.1"/>
    <property type="molecule type" value="Genomic_DNA"/>
</dbReference>
<proteinExistence type="predicted"/>
<dbReference type="AlphaFoldDB" id="A0AA36N0U4"/>
<organism evidence="1 2">
    <name type="scientific">Effrenium voratum</name>
    <dbReference type="NCBI Taxonomy" id="2562239"/>
    <lineage>
        <taxon>Eukaryota</taxon>
        <taxon>Sar</taxon>
        <taxon>Alveolata</taxon>
        <taxon>Dinophyceae</taxon>
        <taxon>Suessiales</taxon>
        <taxon>Symbiodiniaceae</taxon>
        <taxon>Effrenium</taxon>
    </lineage>
</organism>
<dbReference type="Proteomes" id="UP001178507">
    <property type="component" value="Unassembled WGS sequence"/>
</dbReference>
<reference evidence="1" key="1">
    <citation type="submission" date="2023-08" db="EMBL/GenBank/DDBJ databases">
        <authorList>
            <person name="Chen Y."/>
            <person name="Shah S."/>
            <person name="Dougan E. K."/>
            <person name="Thang M."/>
            <person name="Chan C."/>
        </authorList>
    </citation>
    <scope>NUCLEOTIDE SEQUENCE</scope>
</reference>
<evidence type="ECO:0000313" key="1">
    <source>
        <dbReference type="EMBL" id="CAJ1386611.1"/>
    </source>
</evidence>
<name>A0AA36N0U4_9DINO</name>
<accession>A0AA36N0U4</accession>
<evidence type="ECO:0000313" key="2">
    <source>
        <dbReference type="Proteomes" id="UP001178507"/>
    </source>
</evidence>
<keyword evidence="2" id="KW-1185">Reference proteome</keyword>
<sequence>MSRQVLLKVHAVDSSNCAGGVSQSRVVSDSCSVQPSGAKRANMFVLHTIVCEDKRVAPPPVPLVRALVTGDGLLVCPLFVTWTSSSCFQPEAQFFGNLRGVAKR</sequence>
<protein>
    <submittedName>
        <fullName evidence="1">Uncharacterized protein</fullName>
    </submittedName>
</protein>
<comment type="caution">
    <text evidence="1">The sequence shown here is derived from an EMBL/GenBank/DDBJ whole genome shotgun (WGS) entry which is preliminary data.</text>
</comment>
<gene>
    <name evidence="1" type="ORF">EVOR1521_LOCUS12863</name>
</gene>